<protein>
    <recommendedName>
        <fullName evidence="9">DNA 3'-5' helicase</fullName>
        <ecNumber evidence="9">5.6.2.4</ecNumber>
    </recommendedName>
</protein>
<dbReference type="InterPro" id="IPR057842">
    <property type="entry name" value="WH_MER3"/>
</dbReference>
<dbReference type="SUPFAM" id="SSF52540">
    <property type="entry name" value="P-loop containing nucleoside triphosphate hydrolases"/>
    <property type="match status" value="1"/>
</dbReference>
<comment type="similarity">
    <text evidence="1">Belongs to the helicase family. SKI2 subfamily.</text>
</comment>
<accession>A0A0V0J211</accession>
<dbReference type="EC" id="5.6.2.4" evidence="9"/>
<feature type="domain" description="Helicase C-terminal" evidence="13">
    <location>
        <begin position="261"/>
        <end position="457"/>
    </location>
</feature>
<evidence type="ECO:0000256" key="5">
    <source>
        <dbReference type="ARBA" id="ARBA00022840"/>
    </source>
</evidence>
<feature type="compositionally biased region" description="Polar residues" evidence="11">
    <location>
        <begin position="913"/>
        <end position="923"/>
    </location>
</feature>
<feature type="non-terminal residue" evidence="14">
    <location>
        <position position="1"/>
    </location>
</feature>
<dbReference type="PROSITE" id="PS51192">
    <property type="entry name" value="HELICASE_ATP_BIND_1"/>
    <property type="match status" value="1"/>
</dbReference>
<dbReference type="InterPro" id="IPR001650">
    <property type="entry name" value="Helicase_C-like"/>
</dbReference>
<evidence type="ECO:0000256" key="8">
    <source>
        <dbReference type="ARBA" id="ARBA00034617"/>
    </source>
</evidence>
<dbReference type="SMART" id="SM00487">
    <property type="entry name" value="DEXDc"/>
    <property type="match status" value="1"/>
</dbReference>
<evidence type="ECO:0000256" key="2">
    <source>
        <dbReference type="ARBA" id="ARBA00022741"/>
    </source>
</evidence>
<dbReference type="CDD" id="cd18795">
    <property type="entry name" value="SF2_C_Ski2"/>
    <property type="match status" value="1"/>
</dbReference>
<keyword evidence="6" id="KW-0413">Isomerase</keyword>
<dbReference type="Pfam" id="PF00271">
    <property type="entry name" value="Helicase_C"/>
    <property type="match status" value="1"/>
</dbReference>
<dbReference type="Gene3D" id="1.10.150.20">
    <property type="entry name" value="5' to 3' exonuclease, C-terminal subdomain"/>
    <property type="match status" value="1"/>
</dbReference>
<evidence type="ECO:0000256" key="10">
    <source>
        <dbReference type="ARBA" id="ARBA00048988"/>
    </source>
</evidence>
<comment type="catalytic activity">
    <reaction evidence="8">
        <text>Couples ATP hydrolysis with the unwinding of duplex DNA by translocating in the 3'-5' direction.</text>
        <dbReference type="EC" id="5.6.2.4"/>
    </reaction>
</comment>
<dbReference type="SMART" id="SM00973">
    <property type="entry name" value="Sec63"/>
    <property type="match status" value="1"/>
</dbReference>
<dbReference type="InterPro" id="IPR027417">
    <property type="entry name" value="P-loop_NTPase"/>
</dbReference>
<reference evidence="14" key="1">
    <citation type="submission" date="2016-01" db="EMBL/GenBank/DDBJ databases">
        <title>Reference transcriptome for the parasite Schistocephalus solidus: insights into the molecular evolution of parasitism.</title>
        <authorList>
            <person name="Hebert F.O."/>
            <person name="Grambauer S."/>
            <person name="Barber I."/>
            <person name="Landry C.R."/>
            <person name="Aubin-Horth N."/>
        </authorList>
    </citation>
    <scope>NUCLEOTIDE SEQUENCE</scope>
</reference>
<evidence type="ECO:0000259" key="12">
    <source>
        <dbReference type="PROSITE" id="PS51192"/>
    </source>
</evidence>
<dbReference type="SUPFAM" id="SSF158702">
    <property type="entry name" value="Sec63 N-terminal domain-like"/>
    <property type="match status" value="1"/>
</dbReference>
<dbReference type="InterPro" id="IPR036388">
    <property type="entry name" value="WH-like_DNA-bd_sf"/>
</dbReference>
<dbReference type="InterPro" id="IPR004179">
    <property type="entry name" value="Sec63-dom"/>
</dbReference>
<organism evidence="14">
    <name type="scientific">Schistocephalus solidus</name>
    <name type="common">Tapeworm</name>
    <dbReference type="NCBI Taxonomy" id="70667"/>
    <lineage>
        <taxon>Eukaryota</taxon>
        <taxon>Metazoa</taxon>
        <taxon>Spiralia</taxon>
        <taxon>Lophotrochozoa</taxon>
        <taxon>Platyhelminthes</taxon>
        <taxon>Cestoda</taxon>
        <taxon>Eucestoda</taxon>
        <taxon>Diphyllobothriidea</taxon>
        <taxon>Diphyllobothriidae</taxon>
        <taxon>Schistocephalus</taxon>
    </lineage>
</organism>
<sequence length="1455" mass="161044">RIFESHLVLSSTRMNDDSLFTGSVSEICKIFDHPTLNEVQSEMASEILQTNNSWVISAPTGSGKTGLLELALGKLLSDANKLQANALPKAIYLAPLKSLCSERAKLWQNKFEDLHYKCVEMTSDSPIISNEEVQEAFLLITTPEKVDVIFRTQPELRPIFSNLQLVLVDEIHTLSDSGRGAVLEIVLRRLLCCSEARIIAISATFPNISDLSSWFGLFGRQCFYRNFGSEFSPVPVKKIVLGYKKSKNSSLFQFDQFLTRKLTAIIRTHSKGRPTLIFSITRKTVENTAEWLANSNIFCNKISETLTNGISGQLLKECLMQGVGFHHAGLSPSDRYLVEQAFVAGQLPVLVSTSTLSMGINLPAHLVIVKNTMQYVGGGETREYPFRHIMQMIGRAGRPKFDTSGTAIIMTSEENKGMYEACAGEDENIESSLIYCIADHLNTEIALGFVEDKKSLLEWIDSTFFALRFRKNPSFYGENDFHSLRLASSEIHRIALAARDDLAKLGALCYSQTDDSLNCTVIGRLMSEHFLGYSTVASFLQLSGYEKMNELISFVAKCREFGDISLRQQEKYLLNRLNKSSGLQKLRYPVPGSVSSPEAKISILLQAQLNDHILLDSTIQADANKIMICFIRTVIGLRSIVLLDEEQIQRTVKTFDENSLIEEFEERMEKNGFSCLIDIVELCKAVFYKLWPDHPLASIRQLPGIGKDFADRLASAGITSIAGIEKSGPRKIEEVLSRVRPFGDNIYEAALKVPKYELAVEQVLTNTPEVLSFNFVIRLVRSCGFDQAAFIVGDDKNRILLKRKITTSEIEAAGEWSQVVSIQRKSESLRLFVSLLSLNFLGIDLHLNCQLPWHDIESAAGEDPSHGCLTLCGKKSPHETPLTNCSLDEKPQAELIKNLSTGRILPGEATKPVNASQKQSPVSKTKKRNHSRPPQNPSSFQYGTDSSFNKIKTPLIQTKIQNFFRKTKSFSEETPLHPSTDNKVPVKSSAELITPQTTLFRPPHSCEAKIHGLLGPDHPPQPVKRFKWDPRKVKHSTPNEKARGALLGSPTSEQVGKAVMNRTFGALLSSPPPLSSDGMERQPPLHTPFNLCYSADKIAHSTATLELSPRLALDISPIRPLDTEEGTELSTIENSESQHVSTPVASIKLTDMHSERQLSCSFAEPFPVKDCKEPGLNTLTLADSHKATHNCSGLEAVDSNNTYQSPPFAELKEDFLCHRGSTNANFAADIRSDGERRHSLIVNCHTSLDNSVASNSPHRPSTVDLDNFPVASCSRLPINTPTDQGKSSKKVSFGSLCNLRSLTPGAKNPKTTDIDVGYGSEPMISLLQTKPSMPCPTSEIEETKNPKPGTSHSETTRKPMMAARSTDSDCLEENQLTTRDFDLICSGWEELATFICCYNILKDLSCDESLFVTMSAPRTPPPTPTYGDSVHGHSCLTVDSINTQVPCLSAAKFGT</sequence>
<dbReference type="GO" id="GO:0005524">
    <property type="term" value="F:ATP binding"/>
    <property type="evidence" value="ECO:0007669"/>
    <property type="project" value="UniProtKB-KW"/>
</dbReference>
<evidence type="ECO:0000256" key="11">
    <source>
        <dbReference type="SAM" id="MobiDB-lite"/>
    </source>
</evidence>
<dbReference type="GO" id="GO:0003676">
    <property type="term" value="F:nucleic acid binding"/>
    <property type="evidence" value="ECO:0007669"/>
    <property type="project" value="InterPro"/>
</dbReference>
<comment type="catalytic activity">
    <reaction evidence="10">
        <text>ATP + H2O = ADP + phosphate + H(+)</text>
        <dbReference type="Rhea" id="RHEA:13065"/>
        <dbReference type="ChEBI" id="CHEBI:15377"/>
        <dbReference type="ChEBI" id="CHEBI:15378"/>
        <dbReference type="ChEBI" id="CHEBI:30616"/>
        <dbReference type="ChEBI" id="CHEBI:43474"/>
        <dbReference type="ChEBI" id="CHEBI:456216"/>
        <dbReference type="EC" id="5.6.2.4"/>
    </reaction>
</comment>
<evidence type="ECO:0000256" key="6">
    <source>
        <dbReference type="ARBA" id="ARBA00023235"/>
    </source>
</evidence>
<dbReference type="EMBL" id="GEEE01003536">
    <property type="protein sequence ID" value="JAP59689.1"/>
    <property type="molecule type" value="Transcribed_RNA"/>
</dbReference>
<name>A0A0V0J211_SCHSO</name>
<feature type="region of interest" description="Disordered" evidence="11">
    <location>
        <begin position="905"/>
        <end position="947"/>
    </location>
</feature>
<evidence type="ECO:0000256" key="4">
    <source>
        <dbReference type="ARBA" id="ARBA00022806"/>
    </source>
</evidence>
<feature type="compositionally biased region" description="Polar residues" evidence="11">
    <location>
        <begin position="937"/>
        <end position="947"/>
    </location>
</feature>
<evidence type="ECO:0000256" key="7">
    <source>
        <dbReference type="ARBA" id="ARBA00023254"/>
    </source>
</evidence>
<dbReference type="InterPro" id="IPR011545">
    <property type="entry name" value="DEAD/DEAH_box_helicase_dom"/>
</dbReference>
<dbReference type="Gene3D" id="3.40.50.300">
    <property type="entry name" value="P-loop containing nucleotide triphosphate hydrolases"/>
    <property type="match status" value="2"/>
</dbReference>
<evidence type="ECO:0000313" key="14">
    <source>
        <dbReference type="EMBL" id="JAP59689.1"/>
    </source>
</evidence>
<proteinExistence type="inferred from homology"/>
<keyword evidence="4" id="KW-0347">Helicase</keyword>
<dbReference type="InterPro" id="IPR052247">
    <property type="entry name" value="Meiotic_Crossover_Helicase"/>
</dbReference>
<keyword evidence="7" id="KW-0469">Meiosis</keyword>
<dbReference type="Pfam" id="PF00270">
    <property type="entry name" value="DEAD"/>
    <property type="match status" value="1"/>
</dbReference>
<evidence type="ECO:0000259" key="13">
    <source>
        <dbReference type="PROSITE" id="PS51194"/>
    </source>
</evidence>
<keyword evidence="5" id="KW-0067">ATP-binding</keyword>
<dbReference type="Gene3D" id="1.10.10.10">
    <property type="entry name" value="Winged helix-like DNA-binding domain superfamily/Winged helix DNA-binding domain"/>
    <property type="match status" value="1"/>
</dbReference>
<feature type="region of interest" description="Disordered" evidence="11">
    <location>
        <begin position="1329"/>
        <end position="1361"/>
    </location>
</feature>
<dbReference type="Pfam" id="PF02889">
    <property type="entry name" value="Sec63"/>
    <property type="match status" value="1"/>
</dbReference>
<gene>
    <name evidence="14" type="ORF">TR99358</name>
</gene>
<dbReference type="GO" id="GO:0016787">
    <property type="term" value="F:hydrolase activity"/>
    <property type="evidence" value="ECO:0007669"/>
    <property type="project" value="UniProtKB-KW"/>
</dbReference>
<dbReference type="InterPro" id="IPR014001">
    <property type="entry name" value="Helicase_ATP-bd"/>
</dbReference>
<evidence type="ECO:0000256" key="9">
    <source>
        <dbReference type="ARBA" id="ARBA00034808"/>
    </source>
</evidence>
<keyword evidence="2" id="KW-0547">Nucleotide-binding</keyword>
<dbReference type="PANTHER" id="PTHR47835:SF3">
    <property type="entry name" value="HELICASE FOR MEIOSIS 1"/>
    <property type="match status" value="1"/>
</dbReference>
<dbReference type="PROSITE" id="PS51194">
    <property type="entry name" value="HELICASE_CTER"/>
    <property type="match status" value="1"/>
</dbReference>
<dbReference type="SMART" id="SM00490">
    <property type="entry name" value="HELICc"/>
    <property type="match status" value="1"/>
</dbReference>
<feature type="domain" description="Helicase ATP-binding" evidence="12">
    <location>
        <begin position="45"/>
        <end position="223"/>
    </location>
</feature>
<evidence type="ECO:0000256" key="3">
    <source>
        <dbReference type="ARBA" id="ARBA00022801"/>
    </source>
</evidence>
<keyword evidence="3" id="KW-0378">Hydrolase</keyword>
<dbReference type="GO" id="GO:0043138">
    <property type="term" value="F:3'-5' DNA helicase activity"/>
    <property type="evidence" value="ECO:0007669"/>
    <property type="project" value="UniProtKB-EC"/>
</dbReference>
<feature type="non-terminal residue" evidence="14">
    <location>
        <position position="1455"/>
    </location>
</feature>
<dbReference type="Pfam" id="PF23445">
    <property type="entry name" value="WHD_SNRNP200"/>
    <property type="match status" value="1"/>
</dbReference>
<dbReference type="GO" id="GO:0051321">
    <property type="term" value="P:meiotic cell cycle"/>
    <property type="evidence" value="ECO:0007669"/>
    <property type="project" value="UniProtKB-KW"/>
</dbReference>
<evidence type="ECO:0000256" key="1">
    <source>
        <dbReference type="ARBA" id="ARBA00010140"/>
    </source>
</evidence>
<dbReference type="PANTHER" id="PTHR47835">
    <property type="entry name" value="HFM1, ATP DEPENDENT DNA HELICASE HOMOLOG"/>
    <property type="match status" value="1"/>
</dbReference>
<dbReference type="Gene3D" id="1.10.3380.10">
    <property type="entry name" value="Sec63 N-terminal domain-like domain"/>
    <property type="match status" value="1"/>
</dbReference>